<dbReference type="PIRSF" id="PIRSF028983">
    <property type="entry name" value="BCP1"/>
    <property type="match status" value="1"/>
</dbReference>
<dbReference type="PANTHER" id="PTHR13261">
    <property type="entry name" value="BRCA2 AND CDKN1A INTERACTING PROTEIN"/>
    <property type="match status" value="1"/>
</dbReference>
<dbReference type="Proteomes" id="UP000078561">
    <property type="component" value="Unassembled WGS sequence"/>
</dbReference>
<dbReference type="FunCoup" id="A0A168MX45">
    <property type="interactions" value="898"/>
</dbReference>
<feature type="compositionally biased region" description="Low complexity" evidence="3">
    <location>
        <begin position="183"/>
        <end position="194"/>
    </location>
</feature>
<dbReference type="Pfam" id="PF13862">
    <property type="entry name" value="BCCIP"/>
    <property type="match status" value="1"/>
</dbReference>
<keyword evidence="5" id="KW-1185">Reference proteome</keyword>
<evidence type="ECO:0000256" key="2">
    <source>
        <dbReference type="PIRNR" id="PIRNR028983"/>
    </source>
</evidence>
<feature type="region of interest" description="Disordered" evidence="3">
    <location>
        <begin position="183"/>
        <end position="239"/>
    </location>
</feature>
<reference evidence="4" key="1">
    <citation type="submission" date="2016-04" db="EMBL/GenBank/DDBJ databases">
        <authorList>
            <person name="Evans L.H."/>
            <person name="Alamgir A."/>
            <person name="Owens N."/>
            <person name="Weber N.D."/>
            <person name="Virtaneva K."/>
            <person name="Barbian K."/>
            <person name="Babar A."/>
            <person name="Rosenke K."/>
        </authorList>
    </citation>
    <scope>NUCLEOTIDE SEQUENCE [LARGE SCALE GENOMIC DNA]</scope>
    <source>
        <strain evidence="4">CBS 101.48</strain>
    </source>
</reference>
<dbReference type="InterPro" id="IPR025602">
    <property type="entry name" value="BCP1_family"/>
</dbReference>
<dbReference type="InParanoid" id="A0A168MX45"/>
<dbReference type="PANTHER" id="PTHR13261:SF0">
    <property type="entry name" value="BRCA2 AND CDKN1A-INTERACTING PROTEIN"/>
    <property type="match status" value="1"/>
</dbReference>
<dbReference type="GO" id="GO:0015031">
    <property type="term" value="P:protein transport"/>
    <property type="evidence" value="ECO:0007669"/>
    <property type="project" value="UniProtKB-KW"/>
</dbReference>
<sequence length="322" mass="35949">MDMTQSNKRKAPQETPTKKQADSSDDDSDDNLQDIVDVDFDFYNPEEVDYHALKRLLGQLFASDAELIEVGDLVDIIIEENQVGTTIKVDGQESDPYAILSVINLQEQKANKGVVSLCQYLSNKCPKKDQALHKAVMNILSLEKPVGWIVSERFINMPVDVMPPMYNLLLQETKNAVANVGVSSSSSSIDTNTHTHTHSLHIDVYKEVAPTEDNGDEGDDNDDDEPPAKKKKGKKASRKPTSLLTDETIYYQAEDEIIASYATHQYDFKFTHSDKESVADAKHAFSDMGIAASRKLLFVHHSKFEKLVDEIDKTCSNITPVP</sequence>
<dbReference type="OMA" id="WAIENEA"/>
<dbReference type="AlphaFoldDB" id="A0A168MX45"/>
<dbReference type="STRING" id="4829.A0A168MX45"/>
<dbReference type="OrthoDB" id="27543at2759"/>
<feature type="compositionally biased region" description="Basic residues" evidence="3">
    <location>
        <begin position="229"/>
        <end position="238"/>
    </location>
</feature>
<accession>A0A168MX45</accession>
<feature type="compositionally biased region" description="Acidic residues" evidence="3">
    <location>
        <begin position="213"/>
        <end position="225"/>
    </location>
</feature>
<evidence type="ECO:0000256" key="3">
    <source>
        <dbReference type="SAM" id="MobiDB-lite"/>
    </source>
</evidence>
<keyword evidence="2" id="KW-0813">Transport</keyword>
<organism evidence="4">
    <name type="scientific">Absidia glauca</name>
    <name type="common">Pin mould</name>
    <dbReference type="NCBI Taxonomy" id="4829"/>
    <lineage>
        <taxon>Eukaryota</taxon>
        <taxon>Fungi</taxon>
        <taxon>Fungi incertae sedis</taxon>
        <taxon>Mucoromycota</taxon>
        <taxon>Mucoromycotina</taxon>
        <taxon>Mucoromycetes</taxon>
        <taxon>Mucorales</taxon>
        <taxon>Cunninghamellaceae</taxon>
        <taxon>Absidia</taxon>
    </lineage>
</organism>
<keyword evidence="2" id="KW-0539">Nucleus</keyword>
<dbReference type="EMBL" id="LT552694">
    <property type="protein sequence ID" value="SAL99376.1"/>
    <property type="molecule type" value="Genomic_DNA"/>
</dbReference>
<name>A0A168MX45_ABSGL</name>
<proteinExistence type="inferred from homology"/>
<comment type="function">
    <text evidence="2">Involved in nuclear export, actin cytoskeleton organization and vesicular transport.</text>
</comment>
<dbReference type="GO" id="GO:0005634">
    <property type="term" value="C:nucleus"/>
    <property type="evidence" value="ECO:0007669"/>
    <property type="project" value="UniProtKB-SubCell"/>
</dbReference>
<evidence type="ECO:0000313" key="5">
    <source>
        <dbReference type="Proteomes" id="UP000078561"/>
    </source>
</evidence>
<feature type="region of interest" description="Disordered" evidence="3">
    <location>
        <begin position="1"/>
        <end position="30"/>
    </location>
</feature>
<evidence type="ECO:0000256" key="1">
    <source>
        <dbReference type="ARBA" id="ARBA00006781"/>
    </source>
</evidence>
<evidence type="ECO:0000313" key="4">
    <source>
        <dbReference type="EMBL" id="SAL99376.1"/>
    </source>
</evidence>
<protein>
    <recommendedName>
        <fullName evidence="2">Protein BCP1</fullName>
    </recommendedName>
</protein>
<comment type="similarity">
    <text evidence="1 2">Belongs to the BCP1 family.</text>
</comment>
<comment type="subcellular location">
    <subcellularLocation>
        <location evidence="2">Nucleus</location>
    </subcellularLocation>
</comment>
<gene>
    <name evidence="4" type="primary">ABSGL_04989.1 scaffold 6267</name>
</gene>
<keyword evidence="2" id="KW-0653">Protein transport</keyword>